<dbReference type="SUPFAM" id="SSF53756">
    <property type="entry name" value="UDP-Glycosyltransferase/glycogen phosphorylase"/>
    <property type="match status" value="1"/>
</dbReference>
<reference evidence="3 4" key="1">
    <citation type="submission" date="2015-02" db="EMBL/GenBank/DDBJ databases">
        <title>Single-cell genomics of uncultivated deep-branching MTB reveals a conserved set of magnetosome genes.</title>
        <authorList>
            <person name="Kolinko S."/>
            <person name="Richter M."/>
            <person name="Glockner F.O."/>
            <person name="Brachmann A."/>
            <person name="Schuler D."/>
        </authorList>
    </citation>
    <scope>NUCLEOTIDE SEQUENCE [LARGE SCALE GENOMIC DNA]</scope>
    <source>
        <strain evidence="3">SKK-01</strain>
    </source>
</reference>
<evidence type="ECO:0000256" key="1">
    <source>
        <dbReference type="RuleBase" id="RU003513"/>
    </source>
</evidence>
<accession>A0A0F0CQ66</accession>
<dbReference type="Proteomes" id="UP000033428">
    <property type="component" value="Unassembled WGS sequence"/>
</dbReference>
<keyword evidence="4" id="KW-1185">Reference proteome</keyword>
<evidence type="ECO:0000313" key="4">
    <source>
        <dbReference type="Proteomes" id="UP000033428"/>
    </source>
</evidence>
<dbReference type="CDD" id="cd03786">
    <property type="entry name" value="GTB_UDP-GlcNAc_2-Epimerase"/>
    <property type="match status" value="1"/>
</dbReference>
<keyword evidence="1 3" id="KW-0413">Isomerase</keyword>
<dbReference type="InterPro" id="IPR029767">
    <property type="entry name" value="WecB-like"/>
</dbReference>
<evidence type="ECO:0000259" key="2">
    <source>
        <dbReference type="Pfam" id="PF02350"/>
    </source>
</evidence>
<dbReference type="NCBIfam" id="TIGR00236">
    <property type="entry name" value="wecB"/>
    <property type="match status" value="1"/>
</dbReference>
<evidence type="ECO:0000313" key="3">
    <source>
        <dbReference type="EMBL" id="KJJ85407.1"/>
    </source>
</evidence>
<protein>
    <submittedName>
        <fullName evidence="3">UDP-N-acetylglucosamine 2-epimerase</fullName>
        <ecNumber evidence="3">5.1.3.14</ecNumber>
    </submittedName>
</protein>
<dbReference type="PANTHER" id="PTHR43174:SF1">
    <property type="entry name" value="UDP-N-ACETYLGLUCOSAMINE 2-EPIMERASE"/>
    <property type="match status" value="1"/>
</dbReference>
<organism evidence="3 4">
    <name type="scientific">Candidatus Omnitrophus magneticus</name>
    <dbReference type="NCBI Taxonomy" id="1609969"/>
    <lineage>
        <taxon>Bacteria</taxon>
        <taxon>Pseudomonadati</taxon>
        <taxon>Candidatus Omnitrophota</taxon>
        <taxon>Candidatus Omnitrophus</taxon>
    </lineage>
</organism>
<dbReference type="EMBL" id="JYNY01000164">
    <property type="protein sequence ID" value="KJJ85407.1"/>
    <property type="molecule type" value="Genomic_DNA"/>
</dbReference>
<comment type="caution">
    <text evidence="3">The sequence shown here is derived from an EMBL/GenBank/DDBJ whole genome shotgun (WGS) entry which is preliminary data.</text>
</comment>
<sequence length="382" mass="42825">MSIGNYGIIGEKMKIANVVGARPNFMKIAPICRALDKVIDSDPSLNMDYLLVHSGQHYDNNMSKIFFDELGISSPDVNLEIGAGTHSEQTAGVMIKFEKFCLETHPDLILVVGDVNSTLACSLVGAKLGIKVAHIESGLRSFDRTMPEEINRIVTDTLSDYLFTSCSDAANNLLKEGIPENKIHFVGNVMIDTLFHSLARARVSSIRKNIGILDEDYALLTLHRPSNVDDPNLFNNIMERLNEISKMIRMIFVMHPRAKKQLERMPVFERIKESKRFLFIDATGYLDFINLMSHSKLVITDSGGVQEETTVLGIPCLTLRENTERPITITEGTNVLIGMDFDRLTKEVKNILSGNFKKHIVPELWDGKASERIALKLSELCR</sequence>
<feature type="domain" description="UDP-N-acetylglucosamine 2-epimerase" evidence="2">
    <location>
        <begin position="46"/>
        <end position="375"/>
    </location>
</feature>
<dbReference type="Gene3D" id="3.40.50.2000">
    <property type="entry name" value="Glycogen Phosphorylase B"/>
    <property type="match status" value="2"/>
</dbReference>
<dbReference type="InterPro" id="IPR003331">
    <property type="entry name" value="UDP_GlcNAc_Epimerase_2_dom"/>
</dbReference>
<dbReference type="PANTHER" id="PTHR43174">
    <property type="entry name" value="UDP-N-ACETYLGLUCOSAMINE 2-EPIMERASE"/>
    <property type="match status" value="1"/>
</dbReference>
<dbReference type="PATRIC" id="fig|1609969.3.peg.798"/>
<dbReference type="Pfam" id="PF02350">
    <property type="entry name" value="Epimerase_2"/>
    <property type="match status" value="1"/>
</dbReference>
<name>A0A0F0CQ66_9BACT</name>
<dbReference type="AlphaFoldDB" id="A0A0F0CQ66"/>
<dbReference type="GO" id="GO:0008761">
    <property type="term" value="F:UDP-N-acetylglucosamine 2-epimerase activity"/>
    <property type="evidence" value="ECO:0007669"/>
    <property type="project" value="UniProtKB-EC"/>
</dbReference>
<comment type="similarity">
    <text evidence="1">Belongs to the UDP-N-acetylglucosamine 2-epimerase family.</text>
</comment>
<dbReference type="EC" id="5.1.3.14" evidence="3"/>
<gene>
    <name evidence="3" type="ORF">OMAG_000732</name>
</gene>
<proteinExistence type="inferred from homology"/>